<dbReference type="Pfam" id="PF13807">
    <property type="entry name" value="GNVR"/>
    <property type="match status" value="1"/>
</dbReference>
<feature type="transmembrane region" description="Helical" evidence="16">
    <location>
        <begin position="505"/>
        <end position="525"/>
    </location>
</feature>
<evidence type="ECO:0000256" key="13">
    <source>
        <dbReference type="ARBA" id="ARBA00023136"/>
    </source>
</evidence>
<evidence type="ECO:0000256" key="10">
    <source>
        <dbReference type="ARBA" id="ARBA00022777"/>
    </source>
</evidence>
<dbReference type="InterPro" id="IPR050445">
    <property type="entry name" value="Bact_polysacc_biosynth/exp"/>
</dbReference>
<evidence type="ECO:0000256" key="6">
    <source>
        <dbReference type="ARBA" id="ARBA00022519"/>
    </source>
</evidence>
<proteinExistence type="inferred from homology"/>
<evidence type="ECO:0000256" key="15">
    <source>
        <dbReference type="ARBA" id="ARBA00051245"/>
    </source>
</evidence>
<evidence type="ECO:0000256" key="9">
    <source>
        <dbReference type="ARBA" id="ARBA00022741"/>
    </source>
</evidence>
<dbReference type="GO" id="GO:0004715">
    <property type="term" value="F:non-membrane spanning protein tyrosine kinase activity"/>
    <property type="evidence" value="ECO:0007669"/>
    <property type="project" value="UniProtKB-EC"/>
</dbReference>
<evidence type="ECO:0000256" key="8">
    <source>
        <dbReference type="ARBA" id="ARBA00022692"/>
    </source>
</evidence>
<dbReference type="PANTHER" id="PTHR32309:SF13">
    <property type="entry name" value="FERRIC ENTEROBACTIN TRANSPORT PROTEIN FEPE"/>
    <property type="match status" value="1"/>
</dbReference>
<accession>A0A930UCF5</accession>
<evidence type="ECO:0000256" key="2">
    <source>
        <dbReference type="ARBA" id="ARBA00007316"/>
    </source>
</evidence>
<keyword evidence="21" id="KW-1185">Reference proteome</keyword>
<dbReference type="FunFam" id="3.40.50.300:FF:000527">
    <property type="entry name" value="Tyrosine-protein kinase etk"/>
    <property type="match status" value="1"/>
</dbReference>
<dbReference type="InterPro" id="IPR032807">
    <property type="entry name" value="GNVR"/>
</dbReference>
<dbReference type="Gene3D" id="3.40.50.300">
    <property type="entry name" value="P-loop containing nucleotide triphosphate hydrolases"/>
    <property type="match status" value="1"/>
</dbReference>
<dbReference type="Pfam" id="PF13614">
    <property type="entry name" value="AAA_31"/>
    <property type="match status" value="1"/>
</dbReference>
<evidence type="ECO:0000256" key="11">
    <source>
        <dbReference type="ARBA" id="ARBA00022840"/>
    </source>
</evidence>
<keyword evidence="5" id="KW-1003">Cell membrane</keyword>
<keyword evidence="9" id="KW-0547">Nucleotide-binding</keyword>
<dbReference type="InterPro" id="IPR027417">
    <property type="entry name" value="P-loop_NTPase"/>
</dbReference>
<keyword evidence="12 16" id="KW-1133">Transmembrane helix</keyword>
<comment type="catalytic activity">
    <reaction evidence="15">
        <text>L-tyrosyl-[protein] + ATP = O-phospho-L-tyrosyl-[protein] + ADP + H(+)</text>
        <dbReference type="Rhea" id="RHEA:10596"/>
        <dbReference type="Rhea" id="RHEA-COMP:10136"/>
        <dbReference type="Rhea" id="RHEA-COMP:20101"/>
        <dbReference type="ChEBI" id="CHEBI:15378"/>
        <dbReference type="ChEBI" id="CHEBI:30616"/>
        <dbReference type="ChEBI" id="CHEBI:46858"/>
        <dbReference type="ChEBI" id="CHEBI:61978"/>
        <dbReference type="ChEBI" id="CHEBI:456216"/>
        <dbReference type="EC" id="2.7.10.2"/>
    </reaction>
</comment>
<comment type="similarity">
    <text evidence="2">Belongs to the CpsD/CapB family.</text>
</comment>
<feature type="domain" description="Tyrosine-protein kinase G-rich" evidence="19">
    <location>
        <begin position="455"/>
        <end position="519"/>
    </location>
</feature>
<dbReference type="AlphaFoldDB" id="A0A930UCF5"/>
<dbReference type="GO" id="GO:0005524">
    <property type="term" value="F:ATP binding"/>
    <property type="evidence" value="ECO:0007669"/>
    <property type="project" value="UniProtKB-KW"/>
</dbReference>
<evidence type="ECO:0000259" key="18">
    <source>
        <dbReference type="Pfam" id="PF13614"/>
    </source>
</evidence>
<comment type="similarity">
    <text evidence="3">Belongs to the etk/wzc family.</text>
</comment>
<keyword evidence="6" id="KW-0997">Cell inner membrane</keyword>
<keyword evidence="13 16" id="KW-0472">Membrane</keyword>
<comment type="subcellular location">
    <subcellularLocation>
        <location evidence="1">Cell inner membrane</location>
        <topology evidence="1">Multi-pass membrane protein</topology>
    </subcellularLocation>
</comment>
<dbReference type="RefSeq" id="WP_194311453.1">
    <property type="nucleotide sequence ID" value="NZ_JADHEC010000010.1"/>
</dbReference>
<dbReference type="Pfam" id="PF02706">
    <property type="entry name" value="Wzz"/>
    <property type="match status" value="1"/>
</dbReference>
<feature type="transmembrane region" description="Helical" evidence="16">
    <location>
        <begin position="28"/>
        <end position="46"/>
    </location>
</feature>
<dbReference type="InterPro" id="IPR005702">
    <property type="entry name" value="Wzc-like_C"/>
</dbReference>
<evidence type="ECO:0000256" key="4">
    <source>
        <dbReference type="ARBA" id="ARBA00011903"/>
    </source>
</evidence>
<dbReference type="PANTHER" id="PTHR32309">
    <property type="entry name" value="TYROSINE-PROTEIN KINASE"/>
    <property type="match status" value="1"/>
</dbReference>
<evidence type="ECO:0000259" key="19">
    <source>
        <dbReference type="Pfam" id="PF13807"/>
    </source>
</evidence>
<dbReference type="SUPFAM" id="SSF52540">
    <property type="entry name" value="P-loop containing nucleoside triphosphate hydrolases"/>
    <property type="match status" value="1"/>
</dbReference>
<feature type="domain" description="Polysaccharide chain length determinant N-terminal" evidence="17">
    <location>
        <begin position="13"/>
        <end position="109"/>
    </location>
</feature>
<sequence length="805" mass="89929">MEDNFMSDEYQEDDIHLRTILDKYLVHWRWFVVAVAACLFAAYGYLRYTIPRYNAVTTILVKDEKKGGILSELSAFSDLGIGSGVKNNVDNEIEILKSRTLVESVVRKLSLNTSIVVKGKIVDNEIYKVTPITVNFSNAKPDFDTEGMRLKFTELTPNTFSLKSESNTDTVSVILKNKKEFRFGEVIALRNANLVITSLNGNGFRYKNNNKSVDIVVSPFENVVSNFLEKLEVTSISKTSSVVSISLNDAVVNKAEDFLNNLIQIYNEDAAADKNFISESTSKFIANRLILITQELDGVEQDVQSFKTSNQLTDIESEAKLFIEGSNDYNKKLAETEIQINVVTSMLDYMKKSGNADLLPSNIIAGQDEATGLISAYNGLVLQRNRILKSATVANPSVIKLDEQITSLKANVVASLNRLQSTLAIQKRDLNGREGLMNSKIGKIPVQERQFRVIARQQKVKEELYLYLLQKREETAITLAATQPNARVIDTAKASKNPVSPKKNIIYLAALLLGLLIPYLILYLMDLLDTKVKSQKDMVGKTQIPFIGDLPNSESPSKLIESESRTSTAEALRIIRTNLDFMLNEVPDGMAKTIMMTSTIPGEGKTFITVNLAAIFALSGKKVLLIGMDIRNPKLSDYFDVPIKHGLTNYLSSKNVSIADYITKAEGFDSLYVLPTGIIPPNPVELLMNKKVDELFAQLKKEYDYIIVDTAPVSLVTDTLIVAKHADTTVYVVRANHLDKRMLPIPERLYKENKLPNMALLLNDTQTKKGYGYGYGYGYGGYGYGGYGYGVKVEKKPWYKKIFNK</sequence>
<keyword evidence="11" id="KW-0067">ATP-binding</keyword>
<dbReference type="CDD" id="cd05387">
    <property type="entry name" value="BY-kinase"/>
    <property type="match status" value="1"/>
</dbReference>
<dbReference type="EMBL" id="JADHEC010000010">
    <property type="protein sequence ID" value="MBF2708194.1"/>
    <property type="molecule type" value="Genomic_DNA"/>
</dbReference>
<evidence type="ECO:0000256" key="5">
    <source>
        <dbReference type="ARBA" id="ARBA00022475"/>
    </source>
</evidence>
<feature type="domain" description="AAA" evidence="18">
    <location>
        <begin position="592"/>
        <end position="722"/>
    </location>
</feature>
<dbReference type="Proteomes" id="UP000646211">
    <property type="component" value="Unassembled WGS sequence"/>
</dbReference>
<evidence type="ECO:0000256" key="7">
    <source>
        <dbReference type="ARBA" id="ARBA00022679"/>
    </source>
</evidence>
<evidence type="ECO:0000313" key="21">
    <source>
        <dbReference type="Proteomes" id="UP000646211"/>
    </source>
</evidence>
<dbReference type="NCBIfam" id="TIGR01007">
    <property type="entry name" value="eps_fam"/>
    <property type="match status" value="1"/>
</dbReference>
<evidence type="ECO:0000256" key="1">
    <source>
        <dbReference type="ARBA" id="ARBA00004429"/>
    </source>
</evidence>
<name>A0A930UCF5_9FLAO</name>
<dbReference type="GO" id="GO:0005886">
    <property type="term" value="C:plasma membrane"/>
    <property type="evidence" value="ECO:0007669"/>
    <property type="project" value="UniProtKB-SubCell"/>
</dbReference>
<keyword evidence="10" id="KW-0418">Kinase</keyword>
<evidence type="ECO:0000313" key="20">
    <source>
        <dbReference type="EMBL" id="MBF2708194.1"/>
    </source>
</evidence>
<comment type="caution">
    <text evidence="20">The sequence shown here is derived from an EMBL/GenBank/DDBJ whole genome shotgun (WGS) entry which is preliminary data.</text>
</comment>
<dbReference type="InterPro" id="IPR003856">
    <property type="entry name" value="LPS_length_determ_N"/>
</dbReference>
<evidence type="ECO:0000256" key="3">
    <source>
        <dbReference type="ARBA" id="ARBA00008883"/>
    </source>
</evidence>
<dbReference type="GO" id="GO:0042802">
    <property type="term" value="F:identical protein binding"/>
    <property type="evidence" value="ECO:0007669"/>
    <property type="project" value="UniProtKB-ARBA"/>
</dbReference>
<evidence type="ECO:0000256" key="16">
    <source>
        <dbReference type="SAM" id="Phobius"/>
    </source>
</evidence>
<organism evidence="20 21">
    <name type="scientific">Flavobacterium soyangense</name>
    <dbReference type="NCBI Taxonomy" id="2023265"/>
    <lineage>
        <taxon>Bacteria</taxon>
        <taxon>Pseudomonadati</taxon>
        <taxon>Bacteroidota</taxon>
        <taxon>Flavobacteriia</taxon>
        <taxon>Flavobacteriales</taxon>
        <taxon>Flavobacteriaceae</taxon>
        <taxon>Flavobacterium</taxon>
    </lineage>
</organism>
<evidence type="ECO:0000256" key="14">
    <source>
        <dbReference type="ARBA" id="ARBA00023137"/>
    </source>
</evidence>
<dbReference type="EC" id="2.7.10.2" evidence="4"/>
<dbReference type="InterPro" id="IPR025669">
    <property type="entry name" value="AAA_dom"/>
</dbReference>
<keyword evidence="7 20" id="KW-0808">Transferase</keyword>
<reference evidence="20" key="1">
    <citation type="submission" date="2020-11" db="EMBL/GenBank/DDBJ databases">
        <title>Genome of Flavobacterium soyangense.</title>
        <authorList>
            <person name="Liu Q."/>
            <person name="Xin Y.-H."/>
        </authorList>
    </citation>
    <scope>NUCLEOTIDE SEQUENCE</scope>
    <source>
        <strain evidence="20">CGMCC 1.13493</strain>
    </source>
</reference>
<evidence type="ECO:0000256" key="12">
    <source>
        <dbReference type="ARBA" id="ARBA00022989"/>
    </source>
</evidence>
<protein>
    <recommendedName>
        <fullName evidence="4">non-specific protein-tyrosine kinase</fullName>
        <ecNumber evidence="4">2.7.10.2</ecNumber>
    </recommendedName>
</protein>
<gene>
    <name evidence="20" type="ORF">IR213_06275</name>
</gene>
<evidence type="ECO:0000259" key="17">
    <source>
        <dbReference type="Pfam" id="PF02706"/>
    </source>
</evidence>
<keyword evidence="8 16" id="KW-0812">Transmembrane</keyword>
<keyword evidence="14" id="KW-0829">Tyrosine-protein kinase</keyword>